<protein>
    <recommendedName>
        <fullName evidence="5">Probable hydrogen peroxide-inducible genes activator</fullName>
    </recommendedName>
</protein>
<dbReference type="InterPro" id="IPR005119">
    <property type="entry name" value="LysR_subst-bd"/>
</dbReference>
<evidence type="ECO:0000256" key="1">
    <source>
        <dbReference type="ARBA" id="ARBA00009437"/>
    </source>
</evidence>
<keyword evidence="9" id="KW-1185">Reference proteome</keyword>
<comment type="similarity">
    <text evidence="1">Belongs to the LysR transcriptional regulatory family.</text>
</comment>
<dbReference type="Gene3D" id="1.10.10.10">
    <property type="entry name" value="Winged helix-like DNA-binding domain superfamily/Winged helix DNA-binding domain"/>
    <property type="match status" value="1"/>
</dbReference>
<keyword evidence="3" id="KW-0238">DNA-binding</keyword>
<proteinExistence type="inferred from homology"/>
<evidence type="ECO:0000256" key="5">
    <source>
        <dbReference type="ARBA" id="ARBA00040885"/>
    </source>
</evidence>
<dbReference type="GO" id="GO:0003700">
    <property type="term" value="F:DNA-binding transcription factor activity"/>
    <property type="evidence" value="ECO:0007669"/>
    <property type="project" value="InterPro"/>
</dbReference>
<evidence type="ECO:0000313" key="8">
    <source>
        <dbReference type="EMBL" id="TQR87404.1"/>
    </source>
</evidence>
<dbReference type="Gene3D" id="3.40.190.290">
    <property type="match status" value="1"/>
</dbReference>
<evidence type="ECO:0000256" key="4">
    <source>
        <dbReference type="ARBA" id="ARBA00023163"/>
    </source>
</evidence>
<evidence type="ECO:0000313" key="9">
    <source>
        <dbReference type="Proteomes" id="UP000315759"/>
    </source>
</evidence>
<dbReference type="SUPFAM" id="SSF46785">
    <property type="entry name" value="Winged helix' DNA-binding domain"/>
    <property type="match status" value="1"/>
</dbReference>
<organism evidence="8 9">
    <name type="scientific">Mycolicibacterium hodleri</name>
    <dbReference type="NCBI Taxonomy" id="49897"/>
    <lineage>
        <taxon>Bacteria</taxon>
        <taxon>Bacillati</taxon>
        <taxon>Actinomycetota</taxon>
        <taxon>Actinomycetes</taxon>
        <taxon>Mycobacteriales</taxon>
        <taxon>Mycobacteriaceae</taxon>
        <taxon>Mycolicibacterium</taxon>
    </lineage>
</organism>
<accession>A0A544W592</accession>
<dbReference type="InterPro" id="IPR036388">
    <property type="entry name" value="WH-like_DNA-bd_sf"/>
</dbReference>
<comment type="caution">
    <text evidence="8">The sequence shown here is derived from an EMBL/GenBank/DDBJ whole genome shotgun (WGS) entry which is preliminary data.</text>
</comment>
<dbReference type="GO" id="GO:0005829">
    <property type="term" value="C:cytosol"/>
    <property type="evidence" value="ECO:0007669"/>
    <property type="project" value="TreeGrafter"/>
</dbReference>
<dbReference type="PROSITE" id="PS50931">
    <property type="entry name" value="HTH_LYSR"/>
    <property type="match status" value="1"/>
</dbReference>
<feature type="domain" description="HTH lysR-type" evidence="7">
    <location>
        <begin position="1"/>
        <end position="58"/>
    </location>
</feature>
<dbReference type="InterPro" id="IPR050950">
    <property type="entry name" value="HTH-type_LysR_regulators"/>
</dbReference>
<name>A0A544W592_9MYCO</name>
<dbReference type="PANTHER" id="PTHR30419">
    <property type="entry name" value="HTH-TYPE TRANSCRIPTIONAL REGULATOR YBHD"/>
    <property type="match status" value="1"/>
</dbReference>
<dbReference type="Pfam" id="PF00126">
    <property type="entry name" value="HTH_1"/>
    <property type="match status" value="1"/>
</dbReference>
<sequence>MEMRQLEYFVAVADELSFSRGAARVHVVQSAVSSAVAKLERDLGVTLIDRSRLRITLTAPGAAFLVEARATLEAARRARETATSFDGKLSGTVDLGTLQSSGGIDVPAVLSWFHDTHPLVSVRLRQSVGGSSDHLAAVADGSMDLALVALTGRAPNGVTARVLSSEPLLFVCWPGHRLADRDHVAPADLAGETVVGYPRGWGVRRLTDEAFADAGFDPALPYEVSDYRTAAGLVRHRLGVTLMPATEAARLDDLRVLPLEPAVIWNVHLATAGPQRSSAAARALAQAFVDDAERRAAAGT</sequence>
<dbReference type="Pfam" id="PF03466">
    <property type="entry name" value="LysR_substrate"/>
    <property type="match status" value="1"/>
</dbReference>
<evidence type="ECO:0000256" key="2">
    <source>
        <dbReference type="ARBA" id="ARBA00023015"/>
    </source>
</evidence>
<keyword evidence="4" id="KW-0804">Transcription</keyword>
<dbReference type="CDD" id="cd08436">
    <property type="entry name" value="PBP2_LTTR_like_3"/>
    <property type="match status" value="1"/>
</dbReference>
<dbReference type="EMBL" id="VIFX01000006">
    <property type="protein sequence ID" value="TQR87404.1"/>
    <property type="molecule type" value="Genomic_DNA"/>
</dbReference>
<keyword evidence="2" id="KW-0805">Transcription regulation</keyword>
<dbReference type="PANTHER" id="PTHR30419:SF31">
    <property type="entry name" value="BLR3139 PROTEIN"/>
    <property type="match status" value="1"/>
</dbReference>
<gene>
    <name evidence="8" type="ORF">D8S82_06355</name>
</gene>
<evidence type="ECO:0000259" key="7">
    <source>
        <dbReference type="PROSITE" id="PS50931"/>
    </source>
</evidence>
<dbReference type="InterPro" id="IPR036390">
    <property type="entry name" value="WH_DNA-bd_sf"/>
</dbReference>
<dbReference type="SUPFAM" id="SSF53850">
    <property type="entry name" value="Periplasmic binding protein-like II"/>
    <property type="match status" value="1"/>
</dbReference>
<comment type="function">
    <text evidence="6">Required for the induction the katG gene for catalase. Involved in the response to hydrogen peroxide.</text>
</comment>
<dbReference type="GO" id="GO:0003677">
    <property type="term" value="F:DNA binding"/>
    <property type="evidence" value="ECO:0007669"/>
    <property type="project" value="UniProtKB-KW"/>
</dbReference>
<reference evidence="8 9" key="1">
    <citation type="submission" date="2018-10" db="EMBL/GenBank/DDBJ databases">
        <title>Draft genome of Mycobacterium hodleri strain B.</title>
        <authorList>
            <person name="Amande T.J."/>
            <person name="Mcgenity T.J."/>
        </authorList>
    </citation>
    <scope>NUCLEOTIDE SEQUENCE [LARGE SCALE GENOMIC DNA]</scope>
    <source>
        <strain evidence="8 9">B</strain>
    </source>
</reference>
<dbReference type="InterPro" id="IPR000847">
    <property type="entry name" value="LysR_HTH_N"/>
</dbReference>
<evidence type="ECO:0000256" key="6">
    <source>
        <dbReference type="ARBA" id="ARBA00056658"/>
    </source>
</evidence>
<evidence type="ECO:0000256" key="3">
    <source>
        <dbReference type="ARBA" id="ARBA00023125"/>
    </source>
</evidence>
<dbReference type="Proteomes" id="UP000315759">
    <property type="component" value="Unassembled WGS sequence"/>
</dbReference>
<dbReference type="AlphaFoldDB" id="A0A544W592"/>
<dbReference type="FunFam" id="1.10.10.10:FF:000001">
    <property type="entry name" value="LysR family transcriptional regulator"/>
    <property type="match status" value="1"/>
</dbReference>
<dbReference type="PRINTS" id="PR00039">
    <property type="entry name" value="HTHLYSR"/>
</dbReference>